<name>A0A8J3LH01_9ACTN</name>
<dbReference type="EMBL" id="BONJ01000037">
    <property type="protein sequence ID" value="GIG18110.1"/>
    <property type="molecule type" value="Genomic_DNA"/>
</dbReference>
<dbReference type="Proteomes" id="UP000660339">
    <property type="component" value="Unassembled WGS sequence"/>
</dbReference>
<sequence length="324" mass="34766">MHGIPRADEDLARTYRDFALSEAAGRSPSYERLCLGVAADDAVLTLVGALPLAKRQPNLLLGAVRLLGGPVGDYPAFRDWLVAHWPAVREQMLARSTQTNEAARCAVLLPVLAALPQPLALIEVGASAGLCLYPDRYRYRYGDRSPIGPQGAPLLDCAVDGPVPVPDRLPQVVWRAGIDLNPLDVTDPDDVRWLRSLIWPEHTERAERLSAAAAIAAAEPPLLVRGDLNESLAGLAAQAPAGATLVVFHTAVLAYLDEAGVDRFTAQLAELRPGTVWLSNEAPRVVPQIAARLPVQAPPGRFVLAVDGRPVAFTMPHGQGVDWL</sequence>
<keyword evidence="2" id="KW-1185">Reference proteome</keyword>
<proteinExistence type="predicted"/>
<accession>A0A8J3LH01</accession>
<dbReference type="InterPro" id="IPR011200">
    <property type="entry name" value="UCP012608"/>
</dbReference>
<evidence type="ECO:0000313" key="2">
    <source>
        <dbReference type="Proteomes" id="UP000660339"/>
    </source>
</evidence>
<organism evidence="1 2">
    <name type="scientific">Catellatospora methionotrophica</name>
    <dbReference type="NCBI Taxonomy" id="121620"/>
    <lineage>
        <taxon>Bacteria</taxon>
        <taxon>Bacillati</taxon>
        <taxon>Actinomycetota</taxon>
        <taxon>Actinomycetes</taxon>
        <taxon>Micromonosporales</taxon>
        <taxon>Micromonosporaceae</taxon>
        <taxon>Catellatospora</taxon>
    </lineage>
</organism>
<dbReference type="RefSeq" id="WP_166385882.1">
    <property type="nucleotide sequence ID" value="NZ_BONJ01000037.1"/>
</dbReference>
<dbReference type="AlphaFoldDB" id="A0A8J3LH01"/>
<reference evidence="1" key="1">
    <citation type="submission" date="2021-01" db="EMBL/GenBank/DDBJ databases">
        <title>Whole genome shotgun sequence of Catellatospora methionotrophica NBRC 14553.</title>
        <authorList>
            <person name="Komaki H."/>
            <person name="Tamura T."/>
        </authorList>
    </citation>
    <scope>NUCLEOTIDE SEQUENCE</scope>
    <source>
        <strain evidence="1">NBRC 14553</strain>
    </source>
</reference>
<protein>
    <recommendedName>
        <fullName evidence="3">DUF2332 domain-containing protein</fullName>
    </recommendedName>
</protein>
<dbReference type="Pfam" id="PF10094">
    <property type="entry name" value="DUF2332"/>
    <property type="match status" value="1"/>
</dbReference>
<evidence type="ECO:0000313" key="1">
    <source>
        <dbReference type="EMBL" id="GIG18110.1"/>
    </source>
</evidence>
<evidence type="ECO:0008006" key="3">
    <source>
        <dbReference type="Google" id="ProtNLM"/>
    </source>
</evidence>
<comment type="caution">
    <text evidence="1">The sequence shown here is derived from an EMBL/GenBank/DDBJ whole genome shotgun (WGS) entry which is preliminary data.</text>
</comment>
<gene>
    <name evidence="1" type="ORF">Cme02nite_64420</name>
</gene>